<proteinExistence type="predicted"/>
<organism evidence="3 4">
    <name type="scientific">Portunus trituberculatus</name>
    <name type="common">Swimming crab</name>
    <name type="synonym">Neptunus trituberculatus</name>
    <dbReference type="NCBI Taxonomy" id="210409"/>
    <lineage>
        <taxon>Eukaryota</taxon>
        <taxon>Metazoa</taxon>
        <taxon>Ecdysozoa</taxon>
        <taxon>Arthropoda</taxon>
        <taxon>Crustacea</taxon>
        <taxon>Multicrustacea</taxon>
        <taxon>Malacostraca</taxon>
        <taxon>Eumalacostraca</taxon>
        <taxon>Eucarida</taxon>
        <taxon>Decapoda</taxon>
        <taxon>Pleocyemata</taxon>
        <taxon>Brachyura</taxon>
        <taxon>Eubrachyura</taxon>
        <taxon>Portunoidea</taxon>
        <taxon>Portunidae</taxon>
        <taxon>Portuninae</taxon>
        <taxon>Portunus</taxon>
    </lineage>
</organism>
<protein>
    <submittedName>
        <fullName evidence="3">Uncharacterized protein</fullName>
    </submittedName>
</protein>
<accession>A0A5B7EFQ6</accession>
<evidence type="ECO:0000313" key="4">
    <source>
        <dbReference type="Proteomes" id="UP000324222"/>
    </source>
</evidence>
<dbReference type="AlphaFoldDB" id="A0A5B7EFQ6"/>
<comment type="caution">
    <text evidence="3">The sequence shown here is derived from an EMBL/GenBank/DDBJ whole genome shotgun (WGS) entry which is preliminary data.</text>
</comment>
<evidence type="ECO:0000313" key="3">
    <source>
        <dbReference type="EMBL" id="MPC31833.1"/>
    </source>
</evidence>
<keyword evidence="2" id="KW-0732">Signal</keyword>
<evidence type="ECO:0000256" key="1">
    <source>
        <dbReference type="SAM" id="MobiDB-lite"/>
    </source>
</evidence>
<keyword evidence="4" id="KW-1185">Reference proteome</keyword>
<dbReference type="EMBL" id="VSRR010002512">
    <property type="protein sequence ID" value="MPC31833.1"/>
    <property type="molecule type" value="Genomic_DNA"/>
</dbReference>
<gene>
    <name evidence="3" type="ORF">E2C01_025133</name>
</gene>
<reference evidence="3 4" key="1">
    <citation type="submission" date="2019-05" db="EMBL/GenBank/DDBJ databases">
        <title>Another draft genome of Portunus trituberculatus and its Hox gene families provides insights of decapod evolution.</title>
        <authorList>
            <person name="Jeong J.-H."/>
            <person name="Song I."/>
            <person name="Kim S."/>
            <person name="Choi T."/>
            <person name="Kim D."/>
            <person name="Ryu S."/>
            <person name="Kim W."/>
        </authorList>
    </citation>
    <scope>NUCLEOTIDE SEQUENCE [LARGE SCALE GENOMIC DNA]</scope>
    <source>
        <tissue evidence="3">Muscle</tissue>
    </source>
</reference>
<name>A0A5B7EFQ6_PORTR</name>
<sequence length="133" mass="15468">MVLMMVIFVMMLEFPLSLSTFCFPHHHHHHHYHMLLHLSFFRCTRGKTERQKEIRRERRGKVFNDCLFLLNPIYPLAFASGVTYFQPPHPSHAPPPPPPPPPPADYNQGSVTNTYSCPYLLTPYGHGFRCNLP</sequence>
<feature type="chain" id="PRO_5022939429" evidence="2">
    <location>
        <begin position="20"/>
        <end position="133"/>
    </location>
</feature>
<evidence type="ECO:0000256" key="2">
    <source>
        <dbReference type="SAM" id="SignalP"/>
    </source>
</evidence>
<feature type="region of interest" description="Disordered" evidence="1">
    <location>
        <begin position="88"/>
        <end position="107"/>
    </location>
</feature>
<feature type="signal peptide" evidence="2">
    <location>
        <begin position="1"/>
        <end position="19"/>
    </location>
</feature>
<dbReference type="Proteomes" id="UP000324222">
    <property type="component" value="Unassembled WGS sequence"/>
</dbReference>
<feature type="compositionally biased region" description="Pro residues" evidence="1">
    <location>
        <begin position="88"/>
        <end position="104"/>
    </location>
</feature>